<feature type="domain" description="Putative amidase" evidence="1">
    <location>
        <begin position="5"/>
        <end position="146"/>
    </location>
</feature>
<gene>
    <name evidence="2" type="ORF">MWN34_03600</name>
</gene>
<dbReference type="PANTHER" id="PTHR40032:SF1">
    <property type="entry name" value="EXPORTED PROTEIN"/>
    <property type="match status" value="1"/>
</dbReference>
<proteinExistence type="predicted"/>
<comment type="caution">
    <text evidence="2">The sequence shown here is derived from an EMBL/GenBank/DDBJ whole genome shotgun (WGS) entry which is preliminary data.</text>
</comment>
<keyword evidence="3" id="KW-1185">Reference proteome</keyword>
<accession>A0ABT0D7Q6</accession>
<evidence type="ECO:0000259" key="1">
    <source>
        <dbReference type="Pfam" id="PF12671"/>
    </source>
</evidence>
<dbReference type="PANTHER" id="PTHR40032">
    <property type="entry name" value="EXPORTED PROTEIN-RELATED"/>
    <property type="match status" value="1"/>
</dbReference>
<protein>
    <submittedName>
        <fullName evidence="2">Amidase domain-containing protein</fullName>
    </submittedName>
</protein>
<dbReference type="InterPro" id="IPR024301">
    <property type="entry name" value="Amidase_6"/>
</dbReference>
<dbReference type="RefSeq" id="WP_247026583.1">
    <property type="nucleotide sequence ID" value="NZ_JALKCH010000002.1"/>
</dbReference>
<name>A0ABT0D7Q6_9HYPH</name>
<organism evidence="2 3">
    <name type="scientific">Ancylobacter crimeensis</name>
    <dbReference type="NCBI Taxonomy" id="2579147"/>
    <lineage>
        <taxon>Bacteria</taxon>
        <taxon>Pseudomonadati</taxon>
        <taxon>Pseudomonadota</taxon>
        <taxon>Alphaproteobacteria</taxon>
        <taxon>Hyphomicrobiales</taxon>
        <taxon>Xanthobacteraceae</taxon>
        <taxon>Ancylobacter</taxon>
    </lineage>
</organism>
<reference evidence="2 3" key="1">
    <citation type="submission" date="2022-04" db="EMBL/GenBank/DDBJ databases">
        <authorList>
            <person name="Grouzdev D.S."/>
            <person name="Pantiukh K.S."/>
            <person name="Krutkina M.S."/>
        </authorList>
    </citation>
    <scope>NUCLEOTIDE SEQUENCE [LARGE SCALE GENOMIC DNA]</scope>
    <source>
        <strain evidence="2 3">6x-1</strain>
    </source>
</reference>
<evidence type="ECO:0000313" key="2">
    <source>
        <dbReference type="EMBL" id="MCK0195991.1"/>
    </source>
</evidence>
<evidence type="ECO:0000313" key="3">
    <source>
        <dbReference type="Proteomes" id="UP001203284"/>
    </source>
</evidence>
<dbReference type="Proteomes" id="UP001203284">
    <property type="component" value="Unassembled WGS sequence"/>
</dbReference>
<dbReference type="Pfam" id="PF12671">
    <property type="entry name" value="Amidase_6"/>
    <property type="match status" value="1"/>
</dbReference>
<sequence>MVGFYNRMKAVDYARRWALGRNPMYADYSASKGGGGDCTNFMSQCVLAGGWSMVLPRDDLILNWWAEPPARENSRSWSSVEHFLFFLERSGRGQPCELGQVIQGDIILHQGPGGHLMMVTDIEIDGPRRMPLLSYHSTDRRDYALSYAMVGPGGSGFGVEGYQYWKLRDLY</sequence>
<dbReference type="EMBL" id="JALKCH010000002">
    <property type="protein sequence ID" value="MCK0195991.1"/>
    <property type="molecule type" value="Genomic_DNA"/>
</dbReference>